<feature type="compositionally biased region" description="Polar residues" evidence="1">
    <location>
        <begin position="1"/>
        <end position="12"/>
    </location>
</feature>
<organism evidence="2 3">
    <name type="scientific">Portunus trituberculatus</name>
    <name type="common">Swimming crab</name>
    <name type="synonym">Neptunus trituberculatus</name>
    <dbReference type="NCBI Taxonomy" id="210409"/>
    <lineage>
        <taxon>Eukaryota</taxon>
        <taxon>Metazoa</taxon>
        <taxon>Ecdysozoa</taxon>
        <taxon>Arthropoda</taxon>
        <taxon>Crustacea</taxon>
        <taxon>Multicrustacea</taxon>
        <taxon>Malacostraca</taxon>
        <taxon>Eumalacostraca</taxon>
        <taxon>Eucarida</taxon>
        <taxon>Decapoda</taxon>
        <taxon>Pleocyemata</taxon>
        <taxon>Brachyura</taxon>
        <taxon>Eubrachyura</taxon>
        <taxon>Portunoidea</taxon>
        <taxon>Portunidae</taxon>
        <taxon>Portuninae</taxon>
        <taxon>Portunus</taxon>
    </lineage>
</organism>
<proteinExistence type="predicted"/>
<dbReference type="Proteomes" id="UP000324222">
    <property type="component" value="Unassembled WGS sequence"/>
</dbReference>
<evidence type="ECO:0000313" key="3">
    <source>
        <dbReference type="Proteomes" id="UP000324222"/>
    </source>
</evidence>
<dbReference type="EMBL" id="VSRR010065150">
    <property type="protein sequence ID" value="MPC84320.1"/>
    <property type="molecule type" value="Genomic_DNA"/>
</dbReference>
<evidence type="ECO:0000256" key="1">
    <source>
        <dbReference type="SAM" id="MobiDB-lite"/>
    </source>
</evidence>
<sequence length="199" mass="22806">MQKPSVQPLTSQSKEDLQQKIDPPAGVPCGIACYPLEEVLGKASSPARWRLTHLHPTERLPTLGGRAPGEPTKDWTGRSCRRLHSLTVKDARSSCDEKKKPLNLVFCRQMLNRNNKSCQEESFVMVDEINNSLSSGLECRVLRMLLLGSPTPLRPTRRRINDCTWPWLNLLREARPHTAKGQKNRKVTLPHWNFWPRQR</sequence>
<reference evidence="2 3" key="1">
    <citation type="submission" date="2019-05" db="EMBL/GenBank/DDBJ databases">
        <title>Another draft genome of Portunus trituberculatus and its Hox gene families provides insights of decapod evolution.</title>
        <authorList>
            <person name="Jeong J.-H."/>
            <person name="Song I."/>
            <person name="Kim S."/>
            <person name="Choi T."/>
            <person name="Kim D."/>
            <person name="Ryu S."/>
            <person name="Kim W."/>
        </authorList>
    </citation>
    <scope>NUCLEOTIDE SEQUENCE [LARGE SCALE GENOMIC DNA]</scope>
    <source>
        <tissue evidence="2">Muscle</tissue>
    </source>
</reference>
<accession>A0A5B7IIN8</accession>
<dbReference type="AlphaFoldDB" id="A0A5B7IIN8"/>
<protein>
    <submittedName>
        <fullName evidence="2">Uncharacterized protein</fullName>
    </submittedName>
</protein>
<keyword evidence="3" id="KW-1185">Reference proteome</keyword>
<evidence type="ECO:0000313" key="2">
    <source>
        <dbReference type="EMBL" id="MPC84320.1"/>
    </source>
</evidence>
<gene>
    <name evidence="2" type="ORF">E2C01_079057</name>
</gene>
<comment type="caution">
    <text evidence="2">The sequence shown here is derived from an EMBL/GenBank/DDBJ whole genome shotgun (WGS) entry which is preliminary data.</text>
</comment>
<name>A0A5B7IIN8_PORTR</name>
<feature type="region of interest" description="Disordered" evidence="1">
    <location>
        <begin position="1"/>
        <end position="23"/>
    </location>
</feature>